<dbReference type="Proteomes" id="UP000069773">
    <property type="component" value="Unassembled WGS sequence"/>
</dbReference>
<feature type="region of interest" description="Disordered" evidence="1">
    <location>
        <begin position="21"/>
        <end position="40"/>
    </location>
</feature>
<protein>
    <submittedName>
        <fullName evidence="2">Antitoxin</fullName>
    </submittedName>
</protein>
<accession>A0ABQ0KPX0</accession>
<evidence type="ECO:0000313" key="2">
    <source>
        <dbReference type="EMBL" id="GAT11684.1"/>
    </source>
</evidence>
<comment type="caution">
    <text evidence="2">The sequence shown here is derived from an EMBL/GenBank/DDBJ whole genome shotgun (WGS) entry which is preliminary data.</text>
</comment>
<name>A0ABQ0KPX0_MYCNV</name>
<keyword evidence="3" id="KW-1185">Reference proteome</keyword>
<proteinExistence type="predicted"/>
<sequence>MKHDDEIVALTALMRIGKLHPATTRGPAPRPTIPMVDGADPAGMLLQRMRAEERY</sequence>
<evidence type="ECO:0000313" key="3">
    <source>
        <dbReference type="Proteomes" id="UP000069773"/>
    </source>
</evidence>
<organism evidence="2 3">
    <name type="scientific">Mycolicibacterium novocastrense</name>
    <name type="common">Mycobacterium novocastrense</name>
    <dbReference type="NCBI Taxonomy" id="59813"/>
    <lineage>
        <taxon>Bacteria</taxon>
        <taxon>Bacillati</taxon>
        <taxon>Actinomycetota</taxon>
        <taxon>Actinomycetes</taxon>
        <taxon>Mycobacteriales</taxon>
        <taxon>Mycobacteriaceae</taxon>
        <taxon>Mycolicibacterium</taxon>
    </lineage>
</organism>
<evidence type="ECO:0000256" key="1">
    <source>
        <dbReference type="SAM" id="MobiDB-lite"/>
    </source>
</evidence>
<reference evidence="2 3" key="1">
    <citation type="journal article" date="2016" name="Genome Announc.">
        <title>Draft Genome Sequences of Five Rapidly Growing Mycobacterium Species, M. thermoresistibile, M. fortuitum subsp. acetamidolyticum, M. canariasense, M. brisbanense, and M. novocastrense.</title>
        <authorList>
            <person name="Katahira K."/>
            <person name="Ogura Y."/>
            <person name="Gotoh Y."/>
            <person name="Hayashi T."/>
        </authorList>
    </citation>
    <scope>NUCLEOTIDE SEQUENCE [LARGE SCALE GENOMIC DNA]</scope>
    <source>
        <strain evidence="2 3">JCM18114</strain>
    </source>
</reference>
<dbReference type="EMBL" id="BCTA01000071">
    <property type="protein sequence ID" value="GAT11684.1"/>
    <property type="molecule type" value="Genomic_DNA"/>
</dbReference>
<gene>
    <name evidence="2" type="ORF">RMCN_4817</name>
</gene>